<dbReference type="AlphaFoldDB" id="A0A6A5BL07"/>
<comment type="similarity">
    <text evidence="1">Belongs to the iron/ascorbate-dependent oxidoreductase family.</text>
</comment>
<dbReference type="OMA" id="IRYKYVH"/>
<protein>
    <recommendedName>
        <fullName evidence="3">Fe2OG dioxygenase domain-containing protein</fullName>
    </recommendedName>
</protein>
<sequence>MRQTMGKILSSSQPKLSTMQLSSLPSSLGDQSAASILNPSLKEIPPTAFYHPTFISNPNHLNTIWNELKSLYQHQPFIANPALKRSIFNVHSEAQVKRCADMYFPTLLSYIQSLAPYFYKRTRDATFRTVMSLQDLVTAKTPNIIPNTIQFNHYQHIEKSGCPLHIDSRGLGPTIGLLSFGNDATMSFLLDPPSNYTIEQVQACPDELRVFLPNGSLIILADDIRYKYVHGIRPEIQKRNPNLDHAERFSVVFWYQD</sequence>
<dbReference type="InterPro" id="IPR005123">
    <property type="entry name" value="Oxoglu/Fe-dep_dioxygenase_dom"/>
</dbReference>
<keyword evidence="1" id="KW-0560">Oxidoreductase</keyword>
<evidence type="ECO:0000256" key="2">
    <source>
        <dbReference type="SAM" id="MobiDB-lite"/>
    </source>
</evidence>
<dbReference type="VEuPathDB" id="AmoebaDB:NF0095980"/>
<evidence type="ECO:0000259" key="3">
    <source>
        <dbReference type="PROSITE" id="PS51471"/>
    </source>
</evidence>
<keyword evidence="5" id="KW-1185">Reference proteome</keyword>
<dbReference type="VEuPathDB" id="AmoebaDB:NfTy_058300"/>
<dbReference type="InterPro" id="IPR032870">
    <property type="entry name" value="ALKBH7-like"/>
</dbReference>
<keyword evidence="1" id="KW-0408">Iron</keyword>
<dbReference type="GO" id="GO:0005759">
    <property type="term" value="C:mitochondrial matrix"/>
    <property type="evidence" value="ECO:0007669"/>
    <property type="project" value="TreeGrafter"/>
</dbReference>
<dbReference type="RefSeq" id="XP_044562400.1">
    <property type="nucleotide sequence ID" value="XM_044706266.1"/>
</dbReference>
<dbReference type="VEuPathDB" id="AmoebaDB:FDP41_003009"/>
<accession>A0A6A5BL07</accession>
<keyword evidence="1" id="KW-0479">Metal-binding</keyword>
<feature type="domain" description="Fe2OG dioxygenase" evidence="3">
    <location>
        <begin position="145"/>
        <end position="257"/>
    </location>
</feature>
<dbReference type="GO" id="GO:0016706">
    <property type="term" value="F:2-oxoglutarate-dependent dioxygenase activity"/>
    <property type="evidence" value="ECO:0007669"/>
    <property type="project" value="TreeGrafter"/>
</dbReference>
<dbReference type="PANTHER" id="PTHR21052:SF0">
    <property type="entry name" value="ALPHA-KETOGLUTARATE-DEPENDENT DIOXYGENASE ALKB HOMOLOG 7, MITOCHONDRIAL"/>
    <property type="match status" value="1"/>
</dbReference>
<dbReference type="GO" id="GO:0046872">
    <property type="term" value="F:metal ion binding"/>
    <property type="evidence" value="ECO:0007669"/>
    <property type="project" value="UniProtKB-KW"/>
</dbReference>
<proteinExistence type="inferred from homology"/>
<evidence type="ECO:0000313" key="5">
    <source>
        <dbReference type="Proteomes" id="UP000444721"/>
    </source>
</evidence>
<gene>
    <name evidence="4" type="ORF">FDP41_003009</name>
</gene>
<dbReference type="InterPro" id="IPR037151">
    <property type="entry name" value="AlkB-like_sf"/>
</dbReference>
<evidence type="ECO:0000256" key="1">
    <source>
        <dbReference type="RuleBase" id="RU003682"/>
    </source>
</evidence>
<reference evidence="4 5" key="1">
    <citation type="journal article" date="2019" name="Sci. Rep.">
        <title>Nanopore sequencing improves the draft genome of the human pathogenic amoeba Naegleria fowleri.</title>
        <authorList>
            <person name="Liechti N."/>
            <person name="Schurch N."/>
            <person name="Bruggmann R."/>
            <person name="Wittwer M."/>
        </authorList>
    </citation>
    <scope>NUCLEOTIDE SEQUENCE [LARGE SCALE GENOMIC DNA]</scope>
    <source>
        <strain evidence="4 5">ATCC 30894</strain>
    </source>
</reference>
<name>A0A6A5BL07_NAEFO</name>
<dbReference type="SUPFAM" id="SSF51197">
    <property type="entry name" value="Clavaminate synthase-like"/>
    <property type="match status" value="1"/>
</dbReference>
<dbReference type="GeneID" id="68110227"/>
<feature type="region of interest" description="Disordered" evidence="2">
    <location>
        <begin position="1"/>
        <end position="24"/>
    </location>
</feature>
<dbReference type="GO" id="GO:0006974">
    <property type="term" value="P:DNA damage response"/>
    <property type="evidence" value="ECO:0007669"/>
    <property type="project" value="InterPro"/>
</dbReference>
<dbReference type="Proteomes" id="UP000444721">
    <property type="component" value="Unassembled WGS sequence"/>
</dbReference>
<dbReference type="EMBL" id="VFQX01000033">
    <property type="protein sequence ID" value="KAF0977687.1"/>
    <property type="molecule type" value="Genomic_DNA"/>
</dbReference>
<dbReference type="PROSITE" id="PS51471">
    <property type="entry name" value="FE2OG_OXY"/>
    <property type="match status" value="1"/>
</dbReference>
<organism evidence="4 5">
    <name type="scientific">Naegleria fowleri</name>
    <name type="common">Brain eating amoeba</name>
    <dbReference type="NCBI Taxonomy" id="5763"/>
    <lineage>
        <taxon>Eukaryota</taxon>
        <taxon>Discoba</taxon>
        <taxon>Heterolobosea</taxon>
        <taxon>Tetramitia</taxon>
        <taxon>Eutetramitia</taxon>
        <taxon>Vahlkampfiidae</taxon>
        <taxon>Naegleria</taxon>
    </lineage>
</organism>
<comment type="caution">
    <text evidence="4">The sequence shown here is derived from an EMBL/GenBank/DDBJ whole genome shotgun (WGS) entry which is preliminary data.</text>
</comment>
<evidence type="ECO:0000313" key="4">
    <source>
        <dbReference type="EMBL" id="KAF0977687.1"/>
    </source>
</evidence>
<dbReference type="GO" id="GO:0006631">
    <property type="term" value="P:fatty acid metabolic process"/>
    <property type="evidence" value="ECO:0007669"/>
    <property type="project" value="TreeGrafter"/>
</dbReference>
<dbReference type="Gene3D" id="2.60.120.590">
    <property type="entry name" value="Alpha-ketoglutarate-dependent dioxygenase AlkB-like"/>
    <property type="match status" value="1"/>
</dbReference>
<dbReference type="OrthoDB" id="412814at2759"/>
<dbReference type="PANTHER" id="PTHR21052">
    <property type="entry name" value="SPERMATOGENESIS ASSOCIATED 11-RELATED"/>
    <property type="match status" value="1"/>
</dbReference>